<evidence type="ECO:0000313" key="2">
    <source>
        <dbReference type="Proteomes" id="UP000602647"/>
    </source>
</evidence>
<sequence length="77" mass="8834">MPDENPNWIADEDDRVRAYKEILLTGNHREIIKLMKALYRHREKQDMRDILLFQSSSACGGSESVPMEAGTAVFPKL</sequence>
<proteinExistence type="predicted"/>
<reference evidence="1" key="1">
    <citation type="submission" date="2020-08" db="EMBL/GenBank/DDBJ databases">
        <title>Genome public.</title>
        <authorList>
            <person name="Liu C."/>
            <person name="Sun Q."/>
        </authorList>
    </citation>
    <scope>NUCLEOTIDE SEQUENCE</scope>
    <source>
        <strain evidence="1">BX12</strain>
    </source>
</reference>
<keyword evidence="2" id="KW-1185">Reference proteome</keyword>
<comment type="caution">
    <text evidence="1">The sequence shown here is derived from an EMBL/GenBank/DDBJ whole genome shotgun (WGS) entry which is preliminary data.</text>
</comment>
<organism evidence="1 2">
    <name type="scientific">Zhenpiania hominis</name>
    <dbReference type="NCBI Taxonomy" id="2763644"/>
    <lineage>
        <taxon>Bacteria</taxon>
        <taxon>Bacillati</taxon>
        <taxon>Bacillota</taxon>
        <taxon>Clostridia</taxon>
        <taxon>Peptostreptococcales</taxon>
        <taxon>Anaerovoracaceae</taxon>
        <taxon>Zhenpiania</taxon>
    </lineage>
</organism>
<protein>
    <submittedName>
        <fullName evidence="1">Uncharacterized protein</fullName>
    </submittedName>
</protein>
<dbReference type="EMBL" id="JACRYT010000001">
    <property type="protein sequence ID" value="MBC6678397.1"/>
    <property type="molecule type" value="Genomic_DNA"/>
</dbReference>
<dbReference type="RefSeq" id="WP_187301593.1">
    <property type="nucleotide sequence ID" value="NZ_CBCTON010000009.1"/>
</dbReference>
<accession>A0A923NHX1</accession>
<dbReference type="AlphaFoldDB" id="A0A923NHX1"/>
<dbReference type="Proteomes" id="UP000602647">
    <property type="component" value="Unassembled WGS sequence"/>
</dbReference>
<gene>
    <name evidence="1" type="ORF">H9L42_00935</name>
</gene>
<name>A0A923NHX1_9FIRM</name>
<evidence type="ECO:0000313" key="1">
    <source>
        <dbReference type="EMBL" id="MBC6678397.1"/>
    </source>
</evidence>